<evidence type="ECO:0000313" key="2">
    <source>
        <dbReference type="EMBL" id="CAD6262637.1"/>
    </source>
</evidence>
<dbReference type="PANTHER" id="PTHR33623:SF23">
    <property type="entry name" value="OS04G0572500 PROTEIN"/>
    <property type="match status" value="1"/>
</dbReference>
<dbReference type="OrthoDB" id="668456at2759"/>
<feature type="region of interest" description="Disordered" evidence="1">
    <location>
        <begin position="113"/>
        <end position="163"/>
    </location>
</feature>
<dbReference type="Proteomes" id="UP000604825">
    <property type="component" value="Unassembled WGS sequence"/>
</dbReference>
<comment type="caution">
    <text evidence="2">The sequence shown here is derived from an EMBL/GenBank/DDBJ whole genome shotgun (WGS) entry which is preliminary data.</text>
</comment>
<evidence type="ECO:0000313" key="3">
    <source>
        <dbReference type="Proteomes" id="UP000604825"/>
    </source>
</evidence>
<dbReference type="PANTHER" id="PTHR33623">
    <property type="entry name" value="OS04G0572500 PROTEIN"/>
    <property type="match status" value="1"/>
</dbReference>
<evidence type="ECO:0000256" key="1">
    <source>
        <dbReference type="SAM" id="MobiDB-lite"/>
    </source>
</evidence>
<gene>
    <name evidence="2" type="ORF">NCGR_LOCUS45973</name>
</gene>
<protein>
    <recommendedName>
        <fullName evidence="4">DUF4378 domain-containing protein</fullName>
    </recommendedName>
</protein>
<keyword evidence="3" id="KW-1185">Reference proteome</keyword>
<evidence type="ECO:0008006" key="4">
    <source>
        <dbReference type="Google" id="ProtNLM"/>
    </source>
</evidence>
<sequence length="406" mass="44457">MDNVELEGRPRHPLMLKEWLELEYSAELSRDGFGCYPRHLATEPRTRSAGCRRRRNGDVIARVSAAVRAALSRPPSAPARQGEAAAAAAALRRSLSTRLRVVGFWKKPKGEVEEMDRPVASSCSATAASSGRRDGASSPAATSPRRMGRESRQACGDRAGLSVGRRSHETVVEGCECEATCHLDEEGEQEQRLSPVSVMDFQSQEDGDDDCNDDGGGCDGHSDDEGTSPTFERSLANIRRASQQLLDRIRRFEQLAELDTSDVDDATTTADDTSCHVGELDSAEADEDAGYGPVQRHLPGLAEASSPCAAHCFKKLLEDFFREGLSSCHAGGRGPDGSDLETSLLETAKAWLDGRHCALRSDQKAEEIERLGRWRCFREDERELLSSDVEGGIFCYLMEELVEEMC</sequence>
<dbReference type="EMBL" id="CAJGYO010000012">
    <property type="protein sequence ID" value="CAD6262637.1"/>
    <property type="molecule type" value="Genomic_DNA"/>
</dbReference>
<feature type="compositionally biased region" description="Low complexity" evidence="1">
    <location>
        <begin position="120"/>
        <end position="141"/>
    </location>
</feature>
<feature type="region of interest" description="Disordered" evidence="1">
    <location>
        <begin position="202"/>
        <end position="230"/>
    </location>
</feature>
<accession>A0A811QTX7</accession>
<organism evidence="2 3">
    <name type="scientific">Miscanthus lutarioriparius</name>
    <dbReference type="NCBI Taxonomy" id="422564"/>
    <lineage>
        <taxon>Eukaryota</taxon>
        <taxon>Viridiplantae</taxon>
        <taxon>Streptophyta</taxon>
        <taxon>Embryophyta</taxon>
        <taxon>Tracheophyta</taxon>
        <taxon>Spermatophyta</taxon>
        <taxon>Magnoliopsida</taxon>
        <taxon>Liliopsida</taxon>
        <taxon>Poales</taxon>
        <taxon>Poaceae</taxon>
        <taxon>PACMAD clade</taxon>
        <taxon>Panicoideae</taxon>
        <taxon>Andropogonodae</taxon>
        <taxon>Andropogoneae</taxon>
        <taxon>Saccharinae</taxon>
        <taxon>Miscanthus</taxon>
    </lineage>
</organism>
<dbReference type="AlphaFoldDB" id="A0A811QTX7"/>
<feature type="compositionally biased region" description="Acidic residues" evidence="1">
    <location>
        <begin position="203"/>
        <end position="213"/>
    </location>
</feature>
<reference evidence="2" key="1">
    <citation type="submission" date="2020-10" db="EMBL/GenBank/DDBJ databases">
        <authorList>
            <person name="Han B."/>
            <person name="Lu T."/>
            <person name="Zhao Q."/>
            <person name="Huang X."/>
            <person name="Zhao Y."/>
        </authorList>
    </citation>
    <scope>NUCLEOTIDE SEQUENCE</scope>
</reference>
<name>A0A811QTX7_9POAL</name>
<proteinExistence type="predicted"/>